<evidence type="ECO:0000256" key="3">
    <source>
        <dbReference type="SAM" id="SignalP"/>
    </source>
</evidence>
<name>A0A1N6IMR3_9LACT</name>
<keyword evidence="2" id="KW-1133">Transmembrane helix</keyword>
<proteinExistence type="predicted"/>
<feature type="region of interest" description="Disordered" evidence="1">
    <location>
        <begin position="113"/>
        <end position="133"/>
    </location>
</feature>
<keyword evidence="3" id="KW-0732">Signal</keyword>
<dbReference type="EMBL" id="FSRN01000005">
    <property type="protein sequence ID" value="SIO33348.1"/>
    <property type="molecule type" value="Genomic_DNA"/>
</dbReference>
<organism evidence="4 5">
    <name type="scientific">Carnobacterium alterfunditum</name>
    <dbReference type="NCBI Taxonomy" id="28230"/>
    <lineage>
        <taxon>Bacteria</taxon>
        <taxon>Bacillati</taxon>
        <taxon>Bacillota</taxon>
        <taxon>Bacilli</taxon>
        <taxon>Lactobacillales</taxon>
        <taxon>Carnobacteriaceae</taxon>
        <taxon>Carnobacterium</taxon>
    </lineage>
</organism>
<feature type="chain" id="PRO_5009936647" evidence="3">
    <location>
        <begin position="24"/>
        <end position="225"/>
    </location>
</feature>
<feature type="signal peptide" evidence="3">
    <location>
        <begin position="1"/>
        <end position="23"/>
    </location>
</feature>
<dbReference type="eggNOG" id="ENOG5033P4G">
    <property type="taxonomic scope" value="Bacteria"/>
</dbReference>
<dbReference type="RefSeq" id="WP_051905849.1">
    <property type="nucleotide sequence ID" value="NZ_FSRN01000005.1"/>
</dbReference>
<reference evidence="5" key="1">
    <citation type="submission" date="2016-11" db="EMBL/GenBank/DDBJ databases">
        <authorList>
            <person name="Varghese N."/>
            <person name="Submissions S."/>
        </authorList>
    </citation>
    <scope>NUCLEOTIDE SEQUENCE [LARGE SCALE GENOMIC DNA]</scope>
    <source>
        <strain evidence="5">313</strain>
    </source>
</reference>
<keyword evidence="2" id="KW-0812">Transmembrane</keyword>
<dbReference type="AlphaFoldDB" id="A0A1N6IMR3"/>
<feature type="transmembrane region" description="Helical" evidence="2">
    <location>
        <begin position="194"/>
        <end position="224"/>
    </location>
</feature>
<feature type="compositionally biased region" description="Basic and acidic residues" evidence="1">
    <location>
        <begin position="113"/>
        <end position="126"/>
    </location>
</feature>
<sequence length="225" mass="24224">MKKIAIFLVALVTMVLIPLQASATVETSDTITKITELTEKLELKRERDGFVSEDDVDLLLLSEELSRLEVTSSSYGDPVTIQDDSIAENTIVPFGYGTKHDLGKGWKARVDKPSAGDAKPHIHVDNGKVNGVENVDGTKSHGKTLGSSGVPKGIQNKAKGLADYKKAQKDLTNMKKAKQQMKSKGLNLRKTSDIIIAIGIFVSVVGFLIFASGAVASWGAFLLLI</sequence>
<evidence type="ECO:0000256" key="2">
    <source>
        <dbReference type="SAM" id="Phobius"/>
    </source>
</evidence>
<evidence type="ECO:0000313" key="5">
    <source>
        <dbReference type="Proteomes" id="UP000184758"/>
    </source>
</evidence>
<evidence type="ECO:0000256" key="1">
    <source>
        <dbReference type="SAM" id="MobiDB-lite"/>
    </source>
</evidence>
<evidence type="ECO:0000313" key="4">
    <source>
        <dbReference type="EMBL" id="SIO33348.1"/>
    </source>
</evidence>
<keyword evidence="5" id="KW-1185">Reference proteome</keyword>
<dbReference type="Proteomes" id="UP000184758">
    <property type="component" value="Unassembled WGS sequence"/>
</dbReference>
<gene>
    <name evidence="4" type="ORF">SAMN05878443_2429</name>
</gene>
<dbReference type="OrthoDB" id="41445at2"/>
<accession>A0A1N6IMR3</accession>
<protein>
    <submittedName>
        <fullName evidence="4">Uncharacterized protein</fullName>
    </submittedName>
</protein>
<keyword evidence="2" id="KW-0472">Membrane</keyword>